<evidence type="ECO:0000259" key="2">
    <source>
        <dbReference type="Pfam" id="PF01425"/>
    </source>
</evidence>
<evidence type="ECO:0000256" key="1">
    <source>
        <dbReference type="ARBA" id="ARBA00009199"/>
    </source>
</evidence>
<gene>
    <name evidence="3" type="ORF">BN112_2234</name>
</gene>
<dbReference type="SUPFAM" id="SSF75304">
    <property type="entry name" value="Amidase signature (AS) enzymes"/>
    <property type="match status" value="1"/>
</dbReference>
<name>A0A0C6P7A1_BORBO</name>
<dbReference type="Pfam" id="PF01425">
    <property type="entry name" value="Amidase"/>
    <property type="match status" value="1"/>
</dbReference>
<proteinExistence type="inferred from homology"/>
<dbReference type="PANTHER" id="PTHR11895">
    <property type="entry name" value="TRANSAMIDASE"/>
    <property type="match status" value="1"/>
</dbReference>
<dbReference type="KEGG" id="bbh:BN112_2234"/>
<dbReference type="HOGENOM" id="CLU_009600_0_4_4"/>
<dbReference type="NCBIfam" id="NF004815">
    <property type="entry name" value="PRK06169.1"/>
    <property type="match status" value="1"/>
</dbReference>
<dbReference type="GO" id="GO:0003824">
    <property type="term" value="F:catalytic activity"/>
    <property type="evidence" value="ECO:0007669"/>
    <property type="project" value="InterPro"/>
</dbReference>
<dbReference type="InterPro" id="IPR036928">
    <property type="entry name" value="AS_sf"/>
</dbReference>
<accession>A0A0C6P7A1</accession>
<dbReference type="InterPro" id="IPR023631">
    <property type="entry name" value="Amidase_dom"/>
</dbReference>
<dbReference type="InterPro" id="IPR000120">
    <property type="entry name" value="Amidase"/>
</dbReference>
<comment type="similarity">
    <text evidence="1">Belongs to the amidase family.</text>
</comment>
<dbReference type="AlphaFoldDB" id="A0A0C6P7A1"/>
<dbReference type="Gene3D" id="3.90.1300.10">
    <property type="entry name" value="Amidase signature (AS) domain"/>
    <property type="match status" value="1"/>
</dbReference>
<dbReference type="RefSeq" id="WP_015064364.1">
    <property type="nucleotide sequence ID" value="NC_019382.1"/>
</dbReference>
<sequence length="481" mass="50277">MDLACPAPHDLAYASAAELARLYRARTVSPLDHARAVLAMVDRWNPVVNAYCHLDRTLTLREAAASEARWMNNAPLGPADGVTYGIKDILLARGAPTGYGSRAACVAQPATEDAPAAARLREAGGVFVGKTTTSEFGWKGTADNLLTGATRNVWDTRLTSGGSSGGAACAAAAGMGTLQVGTDGGGSTRIPASFCGIAGMKATFGRVPAWPAGPMLTLSNVGPMARNVADLACLQRIIGQPDPRDWHAVPAPRHERAPPASLQGLRIGLHLDRDACDPEVAAVIGQAAERLAAHGARLIDTRLPLDGCDSLIRTHWQAGAAWLVAQIPPQRQALLDPGLQAAAARGHALPLPDYYRAMIGRQKLGETMAAHLAQFDLVLTPTVPILPFAAGREAPEGAASQDWLDWNPYTYPFNLTRHPAISLPAGFSTGGLPVGLQLAAGLYQDEWLLGVAALVEACLGVAGGVPAGVREGSREAARTRA</sequence>
<evidence type="ECO:0000313" key="4">
    <source>
        <dbReference type="Proteomes" id="UP000007564"/>
    </source>
</evidence>
<reference evidence="3 4" key="1">
    <citation type="journal article" date="2012" name="BMC Genomics">
        <title>Comparative genomics of the classical Bordetella subspecies: the evolution and exchange of virulence-associated diversity amongst closely related pathogens.</title>
        <authorList>
            <person name="Park J."/>
            <person name="Zhang Y."/>
            <person name="Buboltz A.M."/>
            <person name="Zhang X."/>
            <person name="Schuster S.C."/>
            <person name="Ahuja U."/>
            <person name="Liu M."/>
            <person name="Miller J.F."/>
            <person name="Sebaihia M."/>
            <person name="Bentley S.D."/>
            <person name="Parkhill J."/>
            <person name="Harvill E.T."/>
        </authorList>
    </citation>
    <scope>NUCLEOTIDE SEQUENCE [LARGE SCALE GENOMIC DNA]</scope>
    <source>
        <strain evidence="3 4">253</strain>
    </source>
</reference>
<protein>
    <submittedName>
        <fullName evidence="3">Probable amidase</fullName>
    </submittedName>
</protein>
<organism evidence="3 4">
    <name type="scientific">Bordetella bronchiseptica 253</name>
    <dbReference type="NCBI Taxonomy" id="568707"/>
    <lineage>
        <taxon>Bacteria</taxon>
        <taxon>Pseudomonadati</taxon>
        <taxon>Pseudomonadota</taxon>
        <taxon>Betaproteobacteria</taxon>
        <taxon>Burkholderiales</taxon>
        <taxon>Alcaligenaceae</taxon>
        <taxon>Bordetella</taxon>
    </lineage>
</organism>
<evidence type="ECO:0000313" key="3">
    <source>
        <dbReference type="EMBL" id="CCJ54151.1"/>
    </source>
</evidence>
<dbReference type="PANTHER" id="PTHR11895:SF7">
    <property type="entry name" value="GLUTAMYL-TRNA(GLN) AMIDOTRANSFERASE SUBUNIT A, MITOCHONDRIAL"/>
    <property type="match status" value="1"/>
</dbReference>
<feature type="domain" description="Amidase" evidence="2">
    <location>
        <begin position="35"/>
        <end position="449"/>
    </location>
</feature>
<dbReference type="OrthoDB" id="8576090at2"/>
<dbReference type="Proteomes" id="UP000007564">
    <property type="component" value="Chromosome"/>
</dbReference>
<dbReference type="EMBL" id="HE965806">
    <property type="protein sequence ID" value="CCJ54151.1"/>
    <property type="molecule type" value="Genomic_DNA"/>
</dbReference>